<dbReference type="Gene3D" id="1.10.630.10">
    <property type="entry name" value="Cytochrome P450"/>
    <property type="match status" value="1"/>
</dbReference>
<comment type="similarity">
    <text evidence="1 7">Belongs to the cytochrome P450 family.</text>
</comment>
<dbReference type="GO" id="GO:0008395">
    <property type="term" value="F:steroid hydroxylase activity"/>
    <property type="evidence" value="ECO:0007669"/>
    <property type="project" value="TreeGrafter"/>
</dbReference>
<dbReference type="InterPro" id="IPR002397">
    <property type="entry name" value="Cyt_P450_B"/>
</dbReference>
<evidence type="ECO:0000256" key="1">
    <source>
        <dbReference type="ARBA" id="ARBA00010617"/>
    </source>
</evidence>
<accession>A0A3E0HKQ1</accession>
<proteinExistence type="inferred from homology"/>
<dbReference type="InterPro" id="IPR036396">
    <property type="entry name" value="Cyt_P450_sf"/>
</dbReference>
<dbReference type="PROSITE" id="PS00086">
    <property type="entry name" value="CYTOCHROME_P450"/>
    <property type="match status" value="1"/>
</dbReference>
<evidence type="ECO:0000256" key="4">
    <source>
        <dbReference type="ARBA" id="ARBA00023002"/>
    </source>
</evidence>
<dbReference type="GO" id="GO:0036199">
    <property type="term" value="F:cholest-4-en-3-one 26-monooxygenase activity"/>
    <property type="evidence" value="ECO:0007669"/>
    <property type="project" value="TreeGrafter"/>
</dbReference>
<dbReference type="GO" id="GO:0020037">
    <property type="term" value="F:heme binding"/>
    <property type="evidence" value="ECO:0007669"/>
    <property type="project" value="InterPro"/>
</dbReference>
<evidence type="ECO:0000256" key="6">
    <source>
        <dbReference type="ARBA" id="ARBA00023033"/>
    </source>
</evidence>
<dbReference type="GO" id="GO:0006707">
    <property type="term" value="P:cholesterol catabolic process"/>
    <property type="evidence" value="ECO:0007669"/>
    <property type="project" value="TreeGrafter"/>
</dbReference>
<dbReference type="Proteomes" id="UP000256269">
    <property type="component" value="Unassembled WGS sequence"/>
</dbReference>
<evidence type="ECO:0000313" key="9">
    <source>
        <dbReference type="Proteomes" id="UP000256269"/>
    </source>
</evidence>
<keyword evidence="4 7" id="KW-0560">Oxidoreductase</keyword>
<evidence type="ECO:0000256" key="2">
    <source>
        <dbReference type="ARBA" id="ARBA00022617"/>
    </source>
</evidence>
<gene>
    <name evidence="8" type="ORF">BCF44_10684</name>
</gene>
<keyword evidence="6 7" id="KW-0503">Monooxygenase</keyword>
<dbReference type="PANTHER" id="PTHR46696">
    <property type="entry name" value="P450, PUTATIVE (EUROFUNG)-RELATED"/>
    <property type="match status" value="1"/>
</dbReference>
<dbReference type="PANTHER" id="PTHR46696:SF4">
    <property type="entry name" value="BIOTIN BIOSYNTHESIS CYTOCHROME P450"/>
    <property type="match status" value="1"/>
</dbReference>
<evidence type="ECO:0000256" key="7">
    <source>
        <dbReference type="RuleBase" id="RU000461"/>
    </source>
</evidence>
<dbReference type="AlphaFoldDB" id="A0A3E0HKQ1"/>
<dbReference type="InterPro" id="IPR017972">
    <property type="entry name" value="Cyt_P450_CS"/>
</dbReference>
<evidence type="ECO:0000256" key="5">
    <source>
        <dbReference type="ARBA" id="ARBA00023004"/>
    </source>
</evidence>
<sequence length="399" mass="44750">MAMTIPDAWGVHPDLIWLRGIQPERPVVFDENRGIWHIYGYPESAEVLSDPAVFSSDTARLYPYEVDESMNHGDVTHMDPPEHTNMRKLIASAFTPRVVADLEPQIAEITHELIDAVEGKPGFDFVDAVAFPLPVIVIAELLGLPRSDRTLLKDWTYKITETKSPFTIQDSGDDDGATNMQILAEQARQLNSYLLDHLRDRRKHPREDLLTKLVQAEVDGQRLSDEEVAGFSSIVLFAGHITTTLLLGNTVLCLDANPEQEARVRADRALVPSAIEESLRFLSPFPATSRATTTDVKLGDFPVPKDQMLVVWLGAANRDERQFKRPDEFDLTRDPNPHIGFSRGSHYCVGSPLARLEGRVALNILLDRFPTLRLDPDDQPSFFPVMDMTGARRLPVRIG</sequence>
<dbReference type="SUPFAM" id="SSF48264">
    <property type="entry name" value="Cytochrome P450"/>
    <property type="match status" value="1"/>
</dbReference>
<protein>
    <recommendedName>
        <fullName evidence="10">Cytochrome P450</fullName>
    </recommendedName>
</protein>
<dbReference type="RefSeq" id="WP_211353091.1">
    <property type="nucleotide sequence ID" value="NZ_CP144375.1"/>
</dbReference>
<evidence type="ECO:0000256" key="3">
    <source>
        <dbReference type="ARBA" id="ARBA00022723"/>
    </source>
</evidence>
<keyword evidence="3 7" id="KW-0479">Metal-binding</keyword>
<dbReference type="EMBL" id="QUNO01000006">
    <property type="protein sequence ID" value="REH46920.1"/>
    <property type="molecule type" value="Genomic_DNA"/>
</dbReference>
<dbReference type="FunFam" id="1.10.630.10:FF:000018">
    <property type="entry name" value="Cytochrome P450 monooxygenase"/>
    <property type="match status" value="1"/>
</dbReference>
<dbReference type="PRINTS" id="PR00359">
    <property type="entry name" value="BP450"/>
</dbReference>
<dbReference type="GO" id="GO:0005506">
    <property type="term" value="F:iron ion binding"/>
    <property type="evidence" value="ECO:0007669"/>
    <property type="project" value="InterPro"/>
</dbReference>
<dbReference type="Pfam" id="PF00067">
    <property type="entry name" value="p450"/>
    <property type="match status" value="1"/>
</dbReference>
<keyword evidence="9" id="KW-1185">Reference proteome</keyword>
<evidence type="ECO:0000313" key="8">
    <source>
        <dbReference type="EMBL" id="REH46920.1"/>
    </source>
</evidence>
<keyword evidence="5 7" id="KW-0408">Iron</keyword>
<organism evidence="8 9">
    <name type="scientific">Kutzneria buriramensis</name>
    <dbReference type="NCBI Taxonomy" id="1045776"/>
    <lineage>
        <taxon>Bacteria</taxon>
        <taxon>Bacillati</taxon>
        <taxon>Actinomycetota</taxon>
        <taxon>Actinomycetes</taxon>
        <taxon>Pseudonocardiales</taxon>
        <taxon>Pseudonocardiaceae</taxon>
        <taxon>Kutzneria</taxon>
    </lineage>
</organism>
<evidence type="ECO:0008006" key="10">
    <source>
        <dbReference type="Google" id="ProtNLM"/>
    </source>
</evidence>
<dbReference type="InterPro" id="IPR001128">
    <property type="entry name" value="Cyt_P450"/>
</dbReference>
<reference evidence="8 9" key="1">
    <citation type="submission" date="2018-08" db="EMBL/GenBank/DDBJ databases">
        <title>Genomic Encyclopedia of Archaeal and Bacterial Type Strains, Phase II (KMG-II): from individual species to whole genera.</title>
        <authorList>
            <person name="Goeker M."/>
        </authorList>
    </citation>
    <scope>NUCLEOTIDE SEQUENCE [LARGE SCALE GENOMIC DNA]</scope>
    <source>
        <strain evidence="8 9">DSM 45791</strain>
    </source>
</reference>
<keyword evidence="2 7" id="KW-0349">Heme</keyword>
<dbReference type="CDD" id="cd11032">
    <property type="entry name" value="P450_EryK-like"/>
    <property type="match status" value="1"/>
</dbReference>
<comment type="caution">
    <text evidence="8">The sequence shown here is derived from an EMBL/GenBank/DDBJ whole genome shotgun (WGS) entry which is preliminary data.</text>
</comment>
<name>A0A3E0HKQ1_9PSEU</name>